<comment type="caution">
    <text evidence="2">The sequence shown here is derived from an EMBL/GenBank/DDBJ whole genome shotgun (WGS) entry which is preliminary data.</text>
</comment>
<sequence>TSESSPYSTFERSLDSSSLSAGPFHKRCKSPTTSVPSSTPVLRLIGPTLDDLLPPRKRFRDSYSPKDSREERVEIGTADAEAVADLGIGDGVGVDIEDGIGMGFEIAASDIRENEEEFEAEASMGDTMEIVLDPLVTGGISESTRGDSPNLKGTLYDIVHYMSEEEFRQICRDRDYARRRVRRLESLVERRLDMTITRFGMTLGAIEELIAHRVADALANYKATRAANTLEAESQSQNANDDDNGNGGNGNGNHGGGGNNENGDPNENGKGAMPVARMYTYQDFVKCQPLNFKGTEGVVGLTSWFEKMETMFHISNCLKVYQVKMVPCEEDRIERYVGGLPNNIQGNVMSP</sequence>
<evidence type="ECO:0008006" key="3">
    <source>
        <dbReference type="Google" id="ProtNLM"/>
    </source>
</evidence>
<feature type="compositionally biased region" description="Gly residues" evidence="1">
    <location>
        <begin position="245"/>
        <end position="260"/>
    </location>
</feature>
<dbReference type="EMBL" id="BKCJ010001275">
    <property type="protein sequence ID" value="GEU40231.1"/>
    <property type="molecule type" value="Genomic_DNA"/>
</dbReference>
<organism evidence="2">
    <name type="scientific">Tanacetum cinerariifolium</name>
    <name type="common">Dalmatian daisy</name>
    <name type="synonym">Chrysanthemum cinerariifolium</name>
    <dbReference type="NCBI Taxonomy" id="118510"/>
    <lineage>
        <taxon>Eukaryota</taxon>
        <taxon>Viridiplantae</taxon>
        <taxon>Streptophyta</taxon>
        <taxon>Embryophyta</taxon>
        <taxon>Tracheophyta</taxon>
        <taxon>Spermatophyta</taxon>
        <taxon>Magnoliopsida</taxon>
        <taxon>eudicotyledons</taxon>
        <taxon>Gunneridae</taxon>
        <taxon>Pentapetalae</taxon>
        <taxon>asterids</taxon>
        <taxon>campanulids</taxon>
        <taxon>Asterales</taxon>
        <taxon>Asteraceae</taxon>
        <taxon>Asteroideae</taxon>
        <taxon>Anthemideae</taxon>
        <taxon>Anthemidinae</taxon>
        <taxon>Tanacetum</taxon>
    </lineage>
</organism>
<feature type="compositionally biased region" description="Polar residues" evidence="1">
    <location>
        <begin position="1"/>
        <end position="20"/>
    </location>
</feature>
<feature type="non-terminal residue" evidence="2">
    <location>
        <position position="1"/>
    </location>
</feature>
<feature type="region of interest" description="Disordered" evidence="1">
    <location>
        <begin position="229"/>
        <end position="271"/>
    </location>
</feature>
<protein>
    <recommendedName>
        <fullName evidence="3">Reverse transcriptase domain-containing protein</fullName>
    </recommendedName>
</protein>
<reference evidence="2" key="1">
    <citation type="journal article" date="2019" name="Sci. Rep.">
        <title>Draft genome of Tanacetum cinerariifolium, the natural source of mosquito coil.</title>
        <authorList>
            <person name="Yamashiro T."/>
            <person name="Shiraishi A."/>
            <person name="Satake H."/>
            <person name="Nakayama K."/>
        </authorList>
    </citation>
    <scope>NUCLEOTIDE SEQUENCE</scope>
</reference>
<name>A0A6L2JT29_TANCI</name>
<proteinExistence type="predicted"/>
<evidence type="ECO:0000313" key="2">
    <source>
        <dbReference type="EMBL" id="GEU40231.1"/>
    </source>
</evidence>
<accession>A0A6L2JT29</accession>
<feature type="region of interest" description="Disordered" evidence="1">
    <location>
        <begin position="1"/>
        <end position="41"/>
    </location>
</feature>
<feature type="compositionally biased region" description="Low complexity" evidence="1">
    <location>
        <begin position="261"/>
        <end position="271"/>
    </location>
</feature>
<dbReference type="AlphaFoldDB" id="A0A6L2JT29"/>
<feature type="compositionally biased region" description="Low complexity" evidence="1">
    <location>
        <begin position="30"/>
        <end position="41"/>
    </location>
</feature>
<evidence type="ECO:0000256" key="1">
    <source>
        <dbReference type="SAM" id="MobiDB-lite"/>
    </source>
</evidence>
<gene>
    <name evidence="2" type="ORF">Tci_012209</name>
</gene>